<dbReference type="AlphaFoldDB" id="A0A915IAR7"/>
<evidence type="ECO:0000313" key="1">
    <source>
        <dbReference type="Proteomes" id="UP000887565"/>
    </source>
</evidence>
<dbReference type="Proteomes" id="UP000887565">
    <property type="component" value="Unplaced"/>
</dbReference>
<dbReference type="WBParaSite" id="nRc.2.0.1.t10366-RA">
    <property type="protein sequence ID" value="nRc.2.0.1.t10366-RA"/>
    <property type="gene ID" value="nRc.2.0.1.g10366"/>
</dbReference>
<reference evidence="2" key="1">
    <citation type="submission" date="2022-11" db="UniProtKB">
        <authorList>
            <consortium name="WormBaseParasite"/>
        </authorList>
    </citation>
    <scope>IDENTIFICATION</scope>
</reference>
<evidence type="ECO:0000313" key="2">
    <source>
        <dbReference type="WBParaSite" id="nRc.2.0.1.t10366-RA"/>
    </source>
</evidence>
<accession>A0A915IAR7</accession>
<organism evidence="1 2">
    <name type="scientific">Romanomermis culicivorax</name>
    <name type="common">Nematode worm</name>
    <dbReference type="NCBI Taxonomy" id="13658"/>
    <lineage>
        <taxon>Eukaryota</taxon>
        <taxon>Metazoa</taxon>
        <taxon>Ecdysozoa</taxon>
        <taxon>Nematoda</taxon>
        <taxon>Enoplea</taxon>
        <taxon>Dorylaimia</taxon>
        <taxon>Mermithida</taxon>
        <taxon>Mermithoidea</taxon>
        <taxon>Mermithidae</taxon>
        <taxon>Romanomermis</taxon>
    </lineage>
</organism>
<sequence length="134" mass="15060">MESILMAVSASAILKLGGRPWTWSNNGACHTRVSIDKVKRFKVGPNDVEQIFKTSSVAMNHIRQHVEFSSDTICCKNQKTGKINSRKSLTLKSSSGGAEKSIERKFADCSKYCKRRRNLSFNRNKATKSKLLSY</sequence>
<proteinExistence type="predicted"/>
<protein>
    <submittedName>
        <fullName evidence="2">Uncharacterized protein</fullName>
    </submittedName>
</protein>
<keyword evidence="1" id="KW-1185">Reference proteome</keyword>
<name>A0A915IAR7_ROMCU</name>